<proteinExistence type="predicted"/>
<protein>
    <submittedName>
        <fullName evidence="1">Uncharacterized protein</fullName>
    </submittedName>
</protein>
<accession>A0A699R629</accession>
<comment type="caution">
    <text evidence="1">The sequence shown here is derived from an EMBL/GenBank/DDBJ whole genome shotgun (WGS) entry which is preliminary data.</text>
</comment>
<feature type="non-terminal residue" evidence="1">
    <location>
        <position position="1"/>
    </location>
</feature>
<reference evidence="1" key="1">
    <citation type="journal article" date="2019" name="Sci. Rep.">
        <title>Draft genome of Tanacetum cinerariifolium, the natural source of mosquito coil.</title>
        <authorList>
            <person name="Yamashiro T."/>
            <person name="Shiraishi A."/>
            <person name="Satake H."/>
            <person name="Nakayama K."/>
        </authorList>
    </citation>
    <scope>NUCLEOTIDE SEQUENCE</scope>
</reference>
<dbReference type="AlphaFoldDB" id="A0A699R629"/>
<name>A0A699R629_TANCI</name>
<gene>
    <name evidence="1" type="ORF">Tci_852718</name>
</gene>
<organism evidence="1">
    <name type="scientific">Tanacetum cinerariifolium</name>
    <name type="common">Dalmatian daisy</name>
    <name type="synonym">Chrysanthemum cinerariifolium</name>
    <dbReference type="NCBI Taxonomy" id="118510"/>
    <lineage>
        <taxon>Eukaryota</taxon>
        <taxon>Viridiplantae</taxon>
        <taxon>Streptophyta</taxon>
        <taxon>Embryophyta</taxon>
        <taxon>Tracheophyta</taxon>
        <taxon>Spermatophyta</taxon>
        <taxon>Magnoliopsida</taxon>
        <taxon>eudicotyledons</taxon>
        <taxon>Gunneridae</taxon>
        <taxon>Pentapetalae</taxon>
        <taxon>asterids</taxon>
        <taxon>campanulids</taxon>
        <taxon>Asterales</taxon>
        <taxon>Asteraceae</taxon>
        <taxon>Asteroideae</taxon>
        <taxon>Anthemideae</taxon>
        <taxon>Anthemidinae</taxon>
        <taxon>Tanacetum</taxon>
    </lineage>
</organism>
<evidence type="ECO:0000313" key="1">
    <source>
        <dbReference type="EMBL" id="GFC80748.1"/>
    </source>
</evidence>
<sequence length="103" mass="10624">TALALHYGNWSRELTNSVVEWMILSPFTIELRNLGASWSTVVEEGELVDSACIGGITSAIRAITSGVRGSTLGGGEGELVDTTGSGATTSAIGVMTLGVDDQH</sequence>
<dbReference type="EMBL" id="BKCJ011076555">
    <property type="protein sequence ID" value="GFC80748.1"/>
    <property type="molecule type" value="Genomic_DNA"/>
</dbReference>